<keyword evidence="3 4" id="KW-0808">Transferase</keyword>
<dbReference type="InterPro" id="IPR002213">
    <property type="entry name" value="UDP_glucos_trans"/>
</dbReference>
<dbReference type="Proteomes" id="UP000215914">
    <property type="component" value="Unassembled WGS sequence"/>
</dbReference>
<dbReference type="PANTHER" id="PTHR11926:SF1417">
    <property type="entry name" value="UDP-GLUCURONOSYL_UDP-GLUCOSYLTRANSFERASE, UDP-GLYCOSYLTRANSFERASE FAMILY"/>
    <property type="match status" value="1"/>
</dbReference>
<comment type="caution">
    <text evidence="7">The sequence shown here is derived from an EMBL/GenBank/DDBJ whole genome shotgun (WGS) entry which is preliminary data.</text>
</comment>
<dbReference type="PROSITE" id="PS00375">
    <property type="entry name" value="UDPGT"/>
    <property type="match status" value="1"/>
</dbReference>
<name>A0A9K3NA07_HELAN</name>
<comment type="similarity">
    <text evidence="1 4">Belongs to the UDP-glycosyltransferase family.</text>
</comment>
<dbReference type="Pfam" id="PF00201">
    <property type="entry name" value="UDPGT"/>
    <property type="match status" value="1"/>
</dbReference>
<keyword evidence="6" id="KW-1133">Transmembrane helix</keyword>
<evidence type="ECO:0000256" key="3">
    <source>
        <dbReference type="ARBA" id="ARBA00022679"/>
    </source>
</evidence>
<gene>
    <name evidence="7" type="ORF">HanXRQr2_Chr09g0403211</name>
</gene>
<proteinExistence type="inferred from homology"/>
<evidence type="ECO:0000256" key="1">
    <source>
        <dbReference type="ARBA" id="ARBA00009995"/>
    </source>
</evidence>
<keyword evidence="6" id="KW-0812">Transmembrane</keyword>
<dbReference type="GO" id="GO:0035251">
    <property type="term" value="F:UDP-glucosyltransferase activity"/>
    <property type="evidence" value="ECO:0007669"/>
    <property type="project" value="UniProtKB-ARBA"/>
</dbReference>
<evidence type="ECO:0000313" key="7">
    <source>
        <dbReference type="EMBL" id="KAF5792185.1"/>
    </source>
</evidence>
<protein>
    <recommendedName>
        <fullName evidence="5">Glycosyltransferase</fullName>
        <ecNumber evidence="5">2.4.1.-</ecNumber>
    </recommendedName>
</protein>
<dbReference type="SUPFAM" id="SSF53756">
    <property type="entry name" value="UDP-Glycosyltransferase/glycogen phosphorylase"/>
    <property type="match status" value="1"/>
</dbReference>
<sequence>MDSMARTKKKPHVIFIPFPDQSHIKAMLKLAELLHHKGLQITFVNTEFIHERLLESGGPHSLDGSPDFRFEIIPDGVSRSSEARRTMTNLLLQSLETNFLGRFIDLVTKLPDSPTCIISDGYMSIFTIDAALKLGIPIMMYWTLAACGYMGFYQIQSLIEKGFAPLKHESYLTNGYLDTIIDWVPGMEGIRLKDFPIDWTADINDKLLTFCKEAPQRSHRVPYHIFHTFDALESSIIKALSLTYSHVYTIGPLELLLDQILDEKKQTKAAYSLMKEDTKCLEWLQSKEQSSVIYVNYGSSTLMPLEDLIEFGWGLANSNHSFLWIIRSNLVKGESAVLPPELQEHIKKRGFISSWCPQEKVLNHPSVGGFLTHCGWGSTIEGLSAGVPMICWPFGWDQLTNCRYICKEWEVGVEMGNKVKRDEVSRLVQHLMGGGNRMRNKAIEWKEKARVAIGPKGSSSLNIDNMVKEITMLSKG</sequence>
<dbReference type="FunFam" id="3.40.50.2000:FF:000065">
    <property type="entry name" value="Glycosyltransferase"/>
    <property type="match status" value="1"/>
</dbReference>
<evidence type="ECO:0000256" key="6">
    <source>
        <dbReference type="SAM" id="Phobius"/>
    </source>
</evidence>
<keyword evidence="2 4" id="KW-0328">Glycosyltransferase</keyword>
<dbReference type="Gene3D" id="3.40.50.2000">
    <property type="entry name" value="Glycogen Phosphorylase B"/>
    <property type="match status" value="2"/>
</dbReference>
<feature type="transmembrane region" description="Helical" evidence="6">
    <location>
        <begin position="131"/>
        <end position="152"/>
    </location>
</feature>
<dbReference type="FunFam" id="3.40.50.2000:FF:000027">
    <property type="entry name" value="Glycosyltransferase"/>
    <property type="match status" value="1"/>
</dbReference>
<evidence type="ECO:0000256" key="2">
    <source>
        <dbReference type="ARBA" id="ARBA00022676"/>
    </source>
</evidence>
<organism evidence="7 8">
    <name type="scientific">Helianthus annuus</name>
    <name type="common">Common sunflower</name>
    <dbReference type="NCBI Taxonomy" id="4232"/>
    <lineage>
        <taxon>Eukaryota</taxon>
        <taxon>Viridiplantae</taxon>
        <taxon>Streptophyta</taxon>
        <taxon>Embryophyta</taxon>
        <taxon>Tracheophyta</taxon>
        <taxon>Spermatophyta</taxon>
        <taxon>Magnoliopsida</taxon>
        <taxon>eudicotyledons</taxon>
        <taxon>Gunneridae</taxon>
        <taxon>Pentapetalae</taxon>
        <taxon>asterids</taxon>
        <taxon>campanulids</taxon>
        <taxon>Asterales</taxon>
        <taxon>Asteraceae</taxon>
        <taxon>Asteroideae</taxon>
        <taxon>Heliantheae alliance</taxon>
        <taxon>Heliantheae</taxon>
        <taxon>Helianthus</taxon>
    </lineage>
</organism>
<dbReference type="EC" id="2.4.1.-" evidence="5"/>
<evidence type="ECO:0000313" key="8">
    <source>
        <dbReference type="Proteomes" id="UP000215914"/>
    </source>
</evidence>
<reference evidence="7" key="2">
    <citation type="submission" date="2020-06" db="EMBL/GenBank/DDBJ databases">
        <title>Helianthus annuus Genome sequencing and assembly Release 2.</title>
        <authorList>
            <person name="Gouzy J."/>
            <person name="Langlade N."/>
            <person name="Munos S."/>
        </authorList>
    </citation>
    <scope>NUCLEOTIDE SEQUENCE</scope>
    <source>
        <tissue evidence="7">Leaves</tissue>
    </source>
</reference>
<dbReference type="InterPro" id="IPR035595">
    <property type="entry name" value="UDP_glycos_trans_CS"/>
</dbReference>
<accession>A0A9K3NA07</accession>
<evidence type="ECO:0000256" key="5">
    <source>
        <dbReference type="RuleBase" id="RU362057"/>
    </source>
</evidence>
<dbReference type="Gramene" id="mRNA:HanXRQr2_Chr09g0403211">
    <property type="protein sequence ID" value="mRNA:HanXRQr2_Chr09g0403211"/>
    <property type="gene ID" value="HanXRQr2_Chr09g0403211"/>
</dbReference>
<keyword evidence="8" id="KW-1185">Reference proteome</keyword>
<dbReference type="CDD" id="cd03784">
    <property type="entry name" value="GT1_Gtf-like"/>
    <property type="match status" value="1"/>
</dbReference>
<dbReference type="OrthoDB" id="5835829at2759"/>
<dbReference type="EMBL" id="MNCJ02000324">
    <property type="protein sequence ID" value="KAF5792185.1"/>
    <property type="molecule type" value="Genomic_DNA"/>
</dbReference>
<evidence type="ECO:0000256" key="4">
    <source>
        <dbReference type="RuleBase" id="RU003718"/>
    </source>
</evidence>
<keyword evidence="6" id="KW-0472">Membrane</keyword>
<reference evidence="7" key="1">
    <citation type="journal article" date="2017" name="Nature">
        <title>The sunflower genome provides insights into oil metabolism, flowering and Asterid evolution.</title>
        <authorList>
            <person name="Badouin H."/>
            <person name="Gouzy J."/>
            <person name="Grassa C.J."/>
            <person name="Murat F."/>
            <person name="Staton S.E."/>
            <person name="Cottret L."/>
            <person name="Lelandais-Briere C."/>
            <person name="Owens G.L."/>
            <person name="Carrere S."/>
            <person name="Mayjonade B."/>
            <person name="Legrand L."/>
            <person name="Gill N."/>
            <person name="Kane N.C."/>
            <person name="Bowers J.E."/>
            <person name="Hubner S."/>
            <person name="Bellec A."/>
            <person name="Berard A."/>
            <person name="Berges H."/>
            <person name="Blanchet N."/>
            <person name="Boniface M.C."/>
            <person name="Brunel D."/>
            <person name="Catrice O."/>
            <person name="Chaidir N."/>
            <person name="Claudel C."/>
            <person name="Donnadieu C."/>
            <person name="Faraut T."/>
            <person name="Fievet G."/>
            <person name="Helmstetter N."/>
            <person name="King M."/>
            <person name="Knapp S.J."/>
            <person name="Lai Z."/>
            <person name="Le Paslier M.C."/>
            <person name="Lippi Y."/>
            <person name="Lorenzon L."/>
            <person name="Mandel J.R."/>
            <person name="Marage G."/>
            <person name="Marchand G."/>
            <person name="Marquand E."/>
            <person name="Bret-Mestries E."/>
            <person name="Morien E."/>
            <person name="Nambeesan S."/>
            <person name="Nguyen T."/>
            <person name="Pegot-Espagnet P."/>
            <person name="Pouilly N."/>
            <person name="Raftis F."/>
            <person name="Sallet E."/>
            <person name="Schiex T."/>
            <person name="Thomas J."/>
            <person name="Vandecasteele C."/>
            <person name="Vares D."/>
            <person name="Vear F."/>
            <person name="Vautrin S."/>
            <person name="Crespi M."/>
            <person name="Mangin B."/>
            <person name="Burke J.M."/>
            <person name="Salse J."/>
            <person name="Munos S."/>
            <person name="Vincourt P."/>
            <person name="Rieseberg L.H."/>
            <person name="Langlade N.B."/>
        </authorList>
    </citation>
    <scope>NUCLEOTIDE SEQUENCE</scope>
    <source>
        <tissue evidence="7">Leaves</tissue>
    </source>
</reference>
<dbReference type="AlphaFoldDB" id="A0A9K3NA07"/>
<dbReference type="PANTHER" id="PTHR11926">
    <property type="entry name" value="GLUCOSYL/GLUCURONOSYL TRANSFERASES"/>
    <property type="match status" value="1"/>
</dbReference>